<name>A0A0N4V656_ENTVE</name>
<keyword evidence="9" id="KW-1185">Reference proteome</keyword>
<evidence type="ECO:0000256" key="4">
    <source>
        <dbReference type="ARBA" id="ARBA00022989"/>
    </source>
</evidence>
<protein>
    <submittedName>
        <fullName evidence="10">MFS domain-containing protein</fullName>
    </submittedName>
</protein>
<reference evidence="8 9" key="2">
    <citation type="submission" date="2018-10" db="EMBL/GenBank/DDBJ databases">
        <authorList>
            <consortium name="Pathogen Informatics"/>
        </authorList>
    </citation>
    <scope>NUCLEOTIDE SEQUENCE [LARGE SCALE GENOMIC DNA]</scope>
</reference>
<keyword evidence="2" id="KW-0813">Transport</keyword>
<dbReference type="OrthoDB" id="6339427at2759"/>
<dbReference type="WBParaSite" id="EVEC_0000573001-mRNA-1">
    <property type="protein sequence ID" value="EVEC_0000573001-mRNA-1"/>
    <property type="gene ID" value="EVEC_0000573001"/>
</dbReference>
<comment type="subcellular location">
    <subcellularLocation>
        <location evidence="1">Membrane</location>
        <topology evidence="1">Multi-pass membrane protein</topology>
    </subcellularLocation>
</comment>
<evidence type="ECO:0000256" key="3">
    <source>
        <dbReference type="ARBA" id="ARBA00022692"/>
    </source>
</evidence>
<dbReference type="SUPFAM" id="SSF103473">
    <property type="entry name" value="MFS general substrate transporter"/>
    <property type="match status" value="1"/>
</dbReference>
<dbReference type="EMBL" id="UXUI01008135">
    <property type="protein sequence ID" value="VDD90590.1"/>
    <property type="molecule type" value="Genomic_DNA"/>
</dbReference>
<evidence type="ECO:0000256" key="1">
    <source>
        <dbReference type="ARBA" id="ARBA00004141"/>
    </source>
</evidence>
<evidence type="ECO:0000259" key="7">
    <source>
        <dbReference type="PROSITE" id="PS50850"/>
    </source>
</evidence>
<evidence type="ECO:0000256" key="6">
    <source>
        <dbReference type="SAM" id="Phobius"/>
    </source>
</evidence>
<evidence type="ECO:0000313" key="8">
    <source>
        <dbReference type="EMBL" id="VDD90590.1"/>
    </source>
</evidence>
<keyword evidence="3 6" id="KW-0812">Transmembrane</keyword>
<dbReference type="InterPro" id="IPR020846">
    <property type="entry name" value="MFS_dom"/>
</dbReference>
<dbReference type="PROSITE" id="PS50850">
    <property type="entry name" value="MFS"/>
    <property type="match status" value="1"/>
</dbReference>
<sequence>MGYDAGIASPASMYITFDLLGGAEPWSDTLSIAPSGAAAIGALLTIPAGDYFGRKKVIMVSCIIEILGCLISATSFGTLQLLIGKLLLGLALGGLSSVMVPIYIGESSPASIRGFLITQYQLLSTIGYFASSVLGGVLSYLEPLYIGWRLMLGITAIPSFIQFVFTFKLPESPRWLFAHGYQNNAIQILRALFGNQSSVDAEIDELIKTCGSEKTNGVVDKRVNVLATFIPVMLIDRYGRRLLHLISVTAVTAALLLLATLFYFINRFSIPTVAVGDTLGGYDFFTKPLTHKCMGLKSVKSFNYFKANSLTV</sequence>
<dbReference type="Pfam" id="PF00083">
    <property type="entry name" value="Sugar_tr"/>
    <property type="match status" value="2"/>
</dbReference>
<dbReference type="InterPro" id="IPR036259">
    <property type="entry name" value="MFS_trans_sf"/>
</dbReference>
<proteinExistence type="predicted"/>
<dbReference type="AlphaFoldDB" id="A0A0N4V656"/>
<reference evidence="10" key="1">
    <citation type="submission" date="2017-02" db="UniProtKB">
        <authorList>
            <consortium name="WormBaseParasite"/>
        </authorList>
    </citation>
    <scope>IDENTIFICATION</scope>
</reference>
<dbReference type="InterPro" id="IPR005828">
    <property type="entry name" value="MFS_sugar_transport-like"/>
</dbReference>
<organism evidence="10">
    <name type="scientific">Enterobius vermicularis</name>
    <name type="common">Human pinworm</name>
    <dbReference type="NCBI Taxonomy" id="51028"/>
    <lineage>
        <taxon>Eukaryota</taxon>
        <taxon>Metazoa</taxon>
        <taxon>Ecdysozoa</taxon>
        <taxon>Nematoda</taxon>
        <taxon>Chromadorea</taxon>
        <taxon>Rhabditida</taxon>
        <taxon>Spirurina</taxon>
        <taxon>Oxyuridomorpha</taxon>
        <taxon>Oxyuroidea</taxon>
        <taxon>Oxyuridae</taxon>
        <taxon>Enterobius</taxon>
    </lineage>
</organism>
<feature type="transmembrane region" description="Helical" evidence="6">
    <location>
        <begin position="58"/>
        <end position="76"/>
    </location>
</feature>
<dbReference type="PANTHER" id="PTHR48020">
    <property type="entry name" value="PROTON MYO-INOSITOL COTRANSPORTER"/>
    <property type="match status" value="1"/>
</dbReference>
<dbReference type="GO" id="GO:0022857">
    <property type="term" value="F:transmembrane transporter activity"/>
    <property type="evidence" value="ECO:0007669"/>
    <property type="project" value="InterPro"/>
</dbReference>
<dbReference type="STRING" id="51028.A0A0N4V656"/>
<dbReference type="Gene3D" id="1.20.1250.20">
    <property type="entry name" value="MFS general substrate transporter like domains"/>
    <property type="match status" value="2"/>
</dbReference>
<accession>A0A0N4V656</accession>
<feature type="transmembrane region" description="Helical" evidence="6">
    <location>
        <begin position="242"/>
        <end position="265"/>
    </location>
</feature>
<dbReference type="InterPro" id="IPR050814">
    <property type="entry name" value="Myo-inositol_Transporter"/>
</dbReference>
<dbReference type="PANTHER" id="PTHR48020:SF12">
    <property type="entry name" value="PROTON MYO-INOSITOL COTRANSPORTER"/>
    <property type="match status" value="1"/>
</dbReference>
<feature type="transmembrane region" description="Helical" evidence="6">
    <location>
        <begin position="82"/>
        <end position="104"/>
    </location>
</feature>
<keyword evidence="4 6" id="KW-1133">Transmembrane helix</keyword>
<evidence type="ECO:0000313" key="9">
    <source>
        <dbReference type="Proteomes" id="UP000274131"/>
    </source>
</evidence>
<keyword evidence="5 6" id="KW-0472">Membrane</keyword>
<gene>
    <name evidence="8" type="ORF">EVEC_LOCUS5341</name>
</gene>
<feature type="domain" description="Major facilitator superfamily (MFS) profile" evidence="7">
    <location>
        <begin position="1"/>
        <end position="312"/>
    </location>
</feature>
<evidence type="ECO:0000256" key="5">
    <source>
        <dbReference type="ARBA" id="ARBA00023136"/>
    </source>
</evidence>
<feature type="transmembrane region" description="Helical" evidence="6">
    <location>
        <begin position="116"/>
        <end position="140"/>
    </location>
</feature>
<dbReference type="Proteomes" id="UP000274131">
    <property type="component" value="Unassembled WGS sequence"/>
</dbReference>
<evidence type="ECO:0000313" key="10">
    <source>
        <dbReference type="WBParaSite" id="EVEC_0000573001-mRNA-1"/>
    </source>
</evidence>
<feature type="transmembrane region" description="Helical" evidence="6">
    <location>
        <begin position="146"/>
        <end position="167"/>
    </location>
</feature>
<evidence type="ECO:0000256" key="2">
    <source>
        <dbReference type="ARBA" id="ARBA00022448"/>
    </source>
</evidence>
<dbReference type="GO" id="GO:0016020">
    <property type="term" value="C:membrane"/>
    <property type="evidence" value="ECO:0007669"/>
    <property type="project" value="UniProtKB-SubCell"/>
</dbReference>